<keyword evidence="2" id="KW-0808">Transferase</keyword>
<dbReference type="EMBL" id="LHUG01000005">
    <property type="protein sequence ID" value="PAB00940.1"/>
    <property type="molecule type" value="Genomic_DNA"/>
</dbReference>
<evidence type="ECO:0000256" key="4">
    <source>
        <dbReference type="ARBA" id="ARBA00048574"/>
    </source>
</evidence>
<accession>A0A267HTT5</accession>
<dbReference type="EC" id="2.7.7.61" evidence="1"/>
<name>A0A267HTT5_9ENTE</name>
<organism evidence="5 6">
    <name type="scientific">Enterococcus canintestini</name>
    <dbReference type="NCBI Taxonomy" id="317010"/>
    <lineage>
        <taxon>Bacteria</taxon>
        <taxon>Bacillati</taxon>
        <taxon>Bacillota</taxon>
        <taxon>Bacilli</taxon>
        <taxon>Lactobacillales</taxon>
        <taxon>Enterococcaceae</taxon>
        <taxon>Enterococcus</taxon>
    </lineage>
</organism>
<dbReference type="Pfam" id="PF03802">
    <property type="entry name" value="CitX"/>
    <property type="match status" value="1"/>
</dbReference>
<dbReference type="RefSeq" id="WP_095006517.1">
    <property type="nucleotide sequence ID" value="NZ_LHUG01000005.1"/>
</dbReference>
<comment type="catalytic activity">
    <reaction evidence="4">
        <text>apo-[citrate lyase ACP] + 2'-(5''-triphospho-alpha-D-ribosyl)-3'-dephospho-CoA = holo-[citrate lyase ACP] + diphosphate</text>
        <dbReference type="Rhea" id="RHEA:16333"/>
        <dbReference type="Rhea" id="RHEA-COMP:10157"/>
        <dbReference type="Rhea" id="RHEA-COMP:10158"/>
        <dbReference type="ChEBI" id="CHEBI:29999"/>
        <dbReference type="ChEBI" id="CHEBI:33019"/>
        <dbReference type="ChEBI" id="CHEBI:61378"/>
        <dbReference type="ChEBI" id="CHEBI:82683"/>
        <dbReference type="EC" id="2.7.7.61"/>
    </reaction>
</comment>
<protein>
    <recommendedName>
        <fullName evidence="1">citrate lyase holo-[acyl-carrier protein] synthase</fullName>
        <ecNumber evidence="1">2.7.7.61</ecNumber>
    </recommendedName>
</protein>
<evidence type="ECO:0000313" key="5">
    <source>
        <dbReference type="EMBL" id="PAB00940.1"/>
    </source>
</evidence>
<proteinExistence type="predicted"/>
<dbReference type="AlphaFoldDB" id="A0A267HTT5"/>
<evidence type="ECO:0000313" key="6">
    <source>
        <dbReference type="Proteomes" id="UP000216797"/>
    </source>
</evidence>
<evidence type="ECO:0000256" key="3">
    <source>
        <dbReference type="ARBA" id="ARBA00022695"/>
    </source>
</evidence>
<dbReference type="NCBIfam" id="TIGR03124">
    <property type="entry name" value="citrate_citX"/>
    <property type="match status" value="1"/>
</dbReference>
<sequence length="178" mass="20243">MSNYFQGEMVILSEMLAAREQRVTLQQALLAKCPQASLLSATLNIPGPVKNTPALEKTFIALVETVRKELKDFFIIETNYFSRKTGLEFFLLAEISPELLKRKMVAIEEKNSQGRLVDLDVLWLKDDKIQSISRQDLGFPARRCLICNQDAKVCGRARTHTIEEMQAKIITIIEQGKE</sequence>
<reference evidence="5 6" key="1">
    <citation type="submission" date="2015-08" db="EMBL/GenBank/DDBJ databases">
        <title>Enterococcus genome sequence.</title>
        <authorList>
            <person name="Acedo J.Z."/>
            <person name="Vederas J.C."/>
        </authorList>
    </citation>
    <scope>NUCLEOTIDE SEQUENCE [LARGE SCALE GENOMIC DNA]</scope>
    <source>
        <strain evidence="5 6">49</strain>
    </source>
</reference>
<dbReference type="GO" id="GO:0050519">
    <property type="term" value="F:holo-citrate lyase synthase activity"/>
    <property type="evidence" value="ECO:0007669"/>
    <property type="project" value="UniProtKB-EC"/>
</dbReference>
<dbReference type="NCBIfam" id="NF002383">
    <property type="entry name" value="PRK01392.1"/>
    <property type="match status" value="1"/>
</dbReference>
<dbReference type="InterPro" id="IPR005551">
    <property type="entry name" value="CitX"/>
</dbReference>
<keyword evidence="6" id="KW-1185">Reference proteome</keyword>
<dbReference type="GO" id="GO:0051191">
    <property type="term" value="P:prosthetic group biosynthetic process"/>
    <property type="evidence" value="ECO:0007669"/>
    <property type="project" value="InterPro"/>
</dbReference>
<evidence type="ECO:0000256" key="1">
    <source>
        <dbReference type="ARBA" id="ARBA00012524"/>
    </source>
</evidence>
<evidence type="ECO:0000256" key="2">
    <source>
        <dbReference type="ARBA" id="ARBA00022679"/>
    </source>
</evidence>
<dbReference type="Proteomes" id="UP000216797">
    <property type="component" value="Unassembled WGS sequence"/>
</dbReference>
<gene>
    <name evidence="5" type="ORF">AKL21_06700</name>
</gene>
<keyword evidence="3" id="KW-0548">Nucleotidyltransferase</keyword>
<comment type="caution">
    <text evidence="5">The sequence shown here is derived from an EMBL/GenBank/DDBJ whole genome shotgun (WGS) entry which is preliminary data.</text>
</comment>